<evidence type="ECO:0000256" key="2">
    <source>
        <dbReference type="ARBA" id="ARBA00022741"/>
    </source>
</evidence>
<dbReference type="GO" id="GO:0005524">
    <property type="term" value="F:ATP binding"/>
    <property type="evidence" value="ECO:0007669"/>
    <property type="project" value="UniProtKB-KW"/>
</dbReference>
<dbReference type="InterPro" id="IPR008147">
    <property type="entry name" value="Gln_synt_N"/>
</dbReference>
<comment type="caution">
    <text evidence="8">The sequence shown here is derived from an EMBL/GenBank/DDBJ whole genome shotgun (WGS) entry which is preliminary data.</text>
</comment>
<dbReference type="PANTHER" id="PTHR43785:SF12">
    <property type="entry name" value="TYPE-1 GLUTAMINE SYNTHETASE 2"/>
    <property type="match status" value="1"/>
</dbReference>
<evidence type="ECO:0000256" key="5">
    <source>
        <dbReference type="RuleBase" id="RU000384"/>
    </source>
</evidence>
<evidence type="ECO:0000256" key="3">
    <source>
        <dbReference type="ARBA" id="ARBA00022840"/>
    </source>
</evidence>
<dbReference type="InterPro" id="IPR036651">
    <property type="entry name" value="Gln_synt_N_sf"/>
</dbReference>
<dbReference type="EMBL" id="REFJ01000002">
    <property type="protein sequence ID" value="RMA81040.1"/>
    <property type="molecule type" value="Genomic_DNA"/>
</dbReference>
<dbReference type="Proteomes" id="UP000267187">
    <property type="component" value="Unassembled WGS sequence"/>
</dbReference>
<organism evidence="8 9">
    <name type="scientific">Umboniibacter marinipuniceus</name>
    <dbReference type="NCBI Taxonomy" id="569599"/>
    <lineage>
        <taxon>Bacteria</taxon>
        <taxon>Pseudomonadati</taxon>
        <taxon>Pseudomonadota</taxon>
        <taxon>Gammaproteobacteria</taxon>
        <taxon>Cellvibrionales</taxon>
        <taxon>Cellvibrionaceae</taxon>
        <taxon>Umboniibacter</taxon>
    </lineage>
</organism>
<evidence type="ECO:0000259" key="7">
    <source>
        <dbReference type="PROSITE" id="PS51987"/>
    </source>
</evidence>
<dbReference type="GO" id="GO:0006598">
    <property type="term" value="P:polyamine catabolic process"/>
    <property type="evidence" value="ECO:0007669"/>
    <property type="project" value="TreeGrafter"/>
</dbReference>
<dbReference type="PROSITE" id="PS51986">
    <property type="entry name" value="GS_BETA_GRASP"/>
    <property type="match status" value="1"/>
</dbReference>
<proteinExistence type="inferred from homology"/>
<feature type="domain" description="GS catalytic" evidence="7">
    <location>
        <begin position="117"/>
        <end position="453"/>
    </location>
</feature>
<protein>
    <submittedName>
        <fullName evidence="8">Glutamate--putrescine ligase</fullName>
    </submittedName>
</protein>
<dbReference type="PROSITE" id="PS51987">
    <property type="entry name" value="GS_CATALYTIC"/>
    <property type="match status" value="1"/>
</dbReference>
<keyword evidence="3" id="KW-0067">ATP-binding</keyword>
<dbReference type="Gene3D" id="3.10.20.70">
    <property type="entry name" value="Glutamine synthetase, N-terminal domain"/>
    <property type="match status" value="1"/>
</dbReference>
<dbReference type="Pfam" id="PF00120">
    <property type="entry name" value="Gln-synt_C"/>
    <property type="match status" value="1"/>
</dbReference>
<dbReference type="SUPFAM" id="SSF55931">
    <property type="entry name" value="Glutamine synthetase/guanido kinase"/>
    <property type="match status" value="1"/>
</dbReference>
<evidence type="ECO:0000313" key="8">
    <source>
        <dbReference type="EMBL" id="RMA81040.1"/>
    </source>
</evidence>
<dbReference type="InterPro" id="IPR014746">
    <property type="entry name" value="Gln_synth/guanido_kin_cat_dom"/>
</dbReference>
<dbReference type="AlphaFoldDB" id="A0A3M0A898"/>
<sequence length="453" mass="50208">MQLLPELNAFLEANPDVNQFDVILVDLNGILRGKRLDRNAITKLYKSGILMPRSTFASDIEGDTTDGTGLGIRTGDIDCPCLPVANSLKIVPWAHEPSAQVLAYMVDEDGEALRYTSHGVLQNVIDKFKELKLKPIIAPELEFFLLDRQRDEDGRPLPPISPVTGARDKNTQVYGIAELDDYAAFLRDVKAAAVAQNIPADTAIAEYAPGQFEINLHHSDDLIQACNHAIELKRLIKAVALQHDFDATFMPKPFADLSGNGFHMHISLYDEAGNNVFANGEDLGNDTLRHAIGGLSATMEEGMLLAAPGANSYRRFSPECYTPLHPSWGFNNRTVAMRIPAGPDAAKRVECRVAGADANPYIYLASLLSGIYLGITQQLEPGPVTQVNAYKEFEPTLPLTWDAAIQSFEEAKLLPQVLGSEFCHVFLQIKLAERQKFHEFITMQEYDWYLRHA</sequence>
<dbReference type="SUPFAM" id="SSF54368">
    <property type="entry name" value="Glutamine synthetase, N-terminal domain"/>
    <property type="match status" value="1"/>
</dbReference>
<dbReference type="GO" id="GO:0004356">
    <property type="term" value="F:glutamine synthetase activity"/>
    <property type="evidence" value="ECO:0007669"/>
    <property type="project" value="InterPro"/>
</dbReference>
<dbReference type="SMART" id="SM01230">
    <property type="entry name" value="Gln-synt_C"/>
    <property type="match status" value="1"/>
</dbReference>
<evidence type="ECO:0000256" key="4">
    <source>
        <dbReference type="PROSITE-ProRule" id="PRU01330"/>
    </source>
</evidence>
<keyword evidence="1 8" id="KW-0436">Ligase</keyword>
<name>A0A3M0A898_9GAMM</name>
<evidence type="ECO:0000256" key="1">
    <source>
        <dbReference type="ARBA" id="ARBA00022598"/>
    </source>
</evidence>
<reference evidence="8 9" key="1">
    <citation type="submission" date="2018-10" db="EMBL/GenBank/DDBJ databases">
        <title>Genomic Encyclopedia of Type Strains, Phase IV (KMG-IV): sequencing the most valuable type-strain genomes for metagenomic binning, comparative biology and taxonomic classification.</title>
        <authorList>
            <person name="Goeker M."/>
        </authorList>
    </citation>
    <scope>NUCLEOTIDE SEQUENCE [LARGE SCALE GENOMIC DNA]</scope>
    <source>
        <strain evidence="8 9">DSM 25080</strain>
    </source>
</reference>
<evidence type="ECO:0000313" key="9">
    <source>
        <dbReference type="Proteomes" id="UP000267187"/>
    </source>
</evidence>
<dbReference type="PANTHER" id="PTHR43785">
    <property type="entry name" value="GAMMA-GLUTAMYLPUTRESCINE SYNTHETASE"/>
    <property type="match status" value="1"/>
</dbReference>
<keyword evidence="9" id="KW-1185">Reference proteome</keyword>
<comment type="similarity">
    <text evidence="4 5">Belongs to the glutamine synthetase family.</text>
</comment>
<dbReference type="Gene3D" id="3.30.590.10">
    <property type="entry name" value="Glutamine synthetase/guanido kinase, catalytic domain"/>
    <property type="match status" value="1"/>
</dbReference>
<gene>
    <name evidence="8" type="ORF">DFR27_0830</name>
</gene>
<dbReference type="InterPro" id="IPR008146">
    <property type="entry name" value="Gln_synth_cat_dom"/>
</dbReference>
<evidence type="ECO:0000259" key="6">
    <source>
        <dbReference type="PROSITE" id="PS51986"/>
    </source>
</evidence>
<feature type="domain" description="GS beta-grasp" evidence="6">
    <location>
        <begin position="18"/>
        <end position="110"/>
    </location>
</feature>
<dbReference type="RefSeq" id="WP_121876206.1">
    <property type="nucleotide sequence ID" value="NZ_REFJ01000002.1"/>
</dbReference>
<keyword evidence="2" id="KW-0547">Nucleotide-binding</keyword>
<dbReference type="GO" id="GO:0006542">
    <property type="term" value="P:glutamine biosynthetic process"/>
    <property type="evidence" value="ECO:0007669"/>
    <property type="project" value="InterPro"/>
</dbReference>
<dbReference type="OrthoDB" id="9789509at2"/>
<accession>A0A3M0A898</accession>